<gene>
    <name evidence="1" type="ORF">HH214_11390</name>
</gene>
<keyword evidence="2" id="KW-1185">Reference proteome</keyword>
<dbReference type="Proteomes" id="UP000503278">
    <property type="component" value="Chromosome"/>
</dbReference>
<organism evidence="1 2">
    <name type="scientific">Mucilaginibacter robiniae</name>
    <dbReference type="NCBI Taxonomy" id="2728022"/>
    <lineage>
        <taxon>Bacteria</taxon>
        <taxon>Pseudomonadati</taxon>
        <taxon>Bacteroidota</taxon>
        <taxon>Sphingobacteriia</taxon>
        <taxon>Sphingobacteriales</taxon>
        <taxon>Sphingobacteriaceae</taxon>
        <taxon>Mucilaginibacter</taxon>
    </lineage>
</organism>
<dbReference type="Gene3D" id="1.10.720.160">
    <property type="match status" value="1"/>
</dbReference>
<dbReference type="KEGG" id="mrob:HH214_11390"/>
<accession>A0A7L5DZA0</accession>
<dbReference type="InterPro" id="IPR043129">
    <property type="entry name" value="ATPase_NBD"/>
</dbReference>
<dbReference type="GO" id="GO:0016301">
    <property type="term" value="F:kinase activity"/>
    <property type="evidence" value="ECO:0007669"/>
    <property type="project" value="UniProtKB-KW"/>
</dbReference>
<dbReference type="CDD" id="cd24079">
    <property type="entry name" value="ASKHA_NBD_PG1100-like"/>
    <property type="match status" value="1"/>
</dbReference>
<evidence type="ECO:0000313" key="1">
    <source>
        <dbReference type="EMBL" id="QJD96430.1"/>
    </source>
</evidence>
<dbReference type="InterPro" id="IPR052519">
    <property type="entry name" value="Euk-type_GlcNAc_Kinase"/>
</dbReference>
<evidence type="ECO:0000313" key="2">
    <source>
        <dbReference type="Proteomes" id="UP000503278"/>
    </source>
</evidence>
<dbReference type="PANTHER" id="PTHR43190">
    <property type="entry name" value="N-ACETYL-D-GLUCOSAMINE KINASE"/>
    <property type="match status" value="1"/>
</dbReference>
<name>A0A7L5DZA0_9SPHI</name>
<dbReference type="EMBL" id="CP051682">
    <property type="protein sequence ID" value="QJD96430.1"/>
    <property type="molecule type" value="Genomic_DNA"/>
</dbReference>
<dbReference type="SUPFAM" id="SSF53067">
    <property type="entry name" value="Actin-like ATPase domain"/>
    <property type="match status" value="2"/>
</dbReference>
<dbReference type="AlphaFoldDB" id="A0A7L5DZA0"/>
<proteinExistence type="predicted"/>
<reference evidence="1 2" key="1">
    <citation type="submission" date="2020-04" db="EMBL/GenBank/DDBJ databases">
        <title>Genome sequencing of novel species.</title>
        <authorList>
            <person name="Heo J."/>
            <person name="Kim S.-J."/>
            <person name="Kim J.-S."/>
            <person name="Hong S.-B."/>
            <person name="Kwon S.-W."/>
        </authorList>
    </citation>
    <scope>NUCLEOTIDE SEQUENCE [LARGE SCALE GENOMIC DNA]</scope>
    <source>
        <strain evidence="1 2">F39-2</strain>
    </source>
</reference>
<protein>
    <submittedName>
        <fullName evidence="1">N-acetylglucosamine kinase</fullName>
    </submittedName>
</protein>
<keyword evidence="1" id="KW-0808">Transferase</keyword>
<dbReference type="RefSeq" id="WP_169607750.1">
    <property type="nucleotide sequence ID" value="NZ_CP051682.1"/>
</dbReference>
<dbReference type="PANTHER" id="PTHR43190:SF3">
    <property type="entry name" value="N-ACETYL-D-GLUCOSAMINE KINASE"/>
    <property type="match status" value="1"/>
</dbReference>
<keyword evidence="1" id="KW-0418">Kinase</keyword>
<dbReference type="Gene3D" id="3.30.420.40">
    <property type="match status" value="2"/>
</dbReference>
<sequence>MILVADSGSSKTDWLLAVADQEPVKYNTGGLNPYFLTDKEIARIIQEQAPQMAALNMQVEEIYFFGAGCSSPDRREIVSNALSQIYPKAFISVDSDMLGSAYATCGHHKGLCCILGTGSNITFFDGEETHDGKHGLGFVLGDEGSGTWFGKILITDYLYGNMPAEIQEAFETTFKPNKDAVIKNVYLKRGANSYLASFAKFLSAIRHTEYGQSLIRQGLLEFIKTNIQSYPEYHQYNCHFVGSIAYFFNDELKALCADHGISVGKIMQHPIDHLMQFILKRNQLHT</sequence>